<reference evidence="2" key="1">
    <citation type="submission" date="2022-11" db="UniProtKB">
        <authorList>
            <consortium name="WormBaseParasite"/>
        </authorList>
    </citation>
    <scope>IDENTIFICATION</scope>
</reference>
<sequence>QESKKDVSERSGIAVVGELCHDDVSMIQEFDTEIDGMEKWPL</sequence>
<dbReference type="AlphaFoldDB" id="A0A915MIM7"/>
<name>A0A915MIM7_MELJA</name>
<evidence type="ECO:0000313" key="2">
    <source>
        <dbReference type="WBParaSite" id="scaffold37431_cov1135.g23314"/>
    </source>
</evidence>
<protein>
    <submittedName>
        <fullName evidence="2">Uncharacterized protein</fullName>
    </submittedName>
</protein>
<accession>A0A915MIM7</accession>
<dbReference type="Proteomes" id="UP000887561">
    <property type="component" value="Unplaced"/>
</dbReference>
<organism evidence="1 2">
    <name type="scientific">Meloidogyne javanica</name>
    <name type="common">Root-knot nematode worm</name>
    <dbReference type="NCBI Taxonomy" id="6303"/>
    <lineage>
        <taxon>Eukaryota</taxon>
        <taxon>Metazoa</taxon>
        <taxon>Ecdysozoa</taxon>
        <taxon>Nematoda</taxon>
        <taxon>Chromadorea</taxon>
        <taxon>Rhabditida</taxon>
        <taxon>Tylenchina</taxon>
        <taxon>Tylenchomorpha</taxon>
        <taxon>Tylenchoidea</taxon>
        <taxon>Meloidogynidae</taxon>
        <taxon>Meloidogyninae</taxon>
        <taxon>Meloidogyne</taxon>
        <taxon>Meloidogyne incognita group</taxon>
    </lineage>
</organism>
<evidence type="ECO:0000313" key="1">
    <source>
        <dbReference type="Proteomes" id="UP000887561"/>
    </source>
</evidence>
<proteinExistence type="predicted"/>
<keyword evidence="1" id="KW-1185">Reference proteome</keyword>
<dbReference type="WBParaSite" id="scaffold37431_cov1135.g23314">
    <property type="protein sequence ID" value="scaffold37431_cov1135.g23314"/>
    <property type="gene ID" value="scaffold37431_cov1135.g23314"/>
</dbReference>